<dbReference type="OrthoDB" id="2167589at2"/>
<evidence type="ECO:0000313" key="2">
    <source>
        <dbReference type="EMBL" id="SMH27942.1"/>
    </source>
</evidence>
<dbReference type="AlphaFoldDB" id="A0A1X7MT04"/>
<feature type="chain" id="PRO_5038707946" description="DUF5105 domain-containing protein" evidence="1">
    <location>
        <begin position="23"/>
        <end position="196"/>
    </location>
</feature>
<name>A0A1X7MT04_9LACT</name>
<accession>A0A1X7MT04</accession>
<dbReference type="PROSITE" id="PS51257">
    <property type="entry name" value="PROKAR_LIPOPROTEIN"/>
    <property type="match status" value="1"/>
</dbReference>
<evidence type="ECO:0000256" key="1">
    <source>
        <dbReference type="SAM" id="SignalP"/>
    </source>
</evidence>
<gene>
    <name evidence="2" type="ORF">SAMN04488700_0795</name>
</gene>
<evidence type="ECO:0000313" key="3">
    <source>
        <dbReference type="Proteomes" id="UP000193435"/>
    </source>
</evidence>
<organism evidence="2 3">
    <name type="scientific">Carnobacterium iners</name>
    <dbReference type="NCBI Taxonomy" id="1073423"/>
    <lineage>
        <taxon>Bacteria</taxon>
        <taxon>Bacillati</taxon>
        <taxon>Bacillota</taxon>
        <taxon>Bacilli</taxon>
        <taxon>Lactobacillales</taxon>
        <taxon>Carnobacteriaceae</taxon>
        <taxon>Carnobacterium</taxon>
    </lineage>
</organism>
<dbReference type="EMBL" id="FXBJ01000002">
    <property type="protein sequence ID" value="SMH27942.1"/>
    <property type="molecule type" value="Genomic_DNA"/>
</dbReference>
<dbReference type="RefSeq" id="WP_085559042.1">
    <property type="nucleotide sequence ID" value="NZ_FOAH01000023.1"/>
</dbReference>
<proteinExistence type="predicted"/>
<feature type="signal peptide" evidence="1">
    <location>
        <begin position="1"/>
        <end position="22"/>
    </location>
</feature>
<dbReference type="Proteomes" id="UP000193435">
    <property type="component" value="Unassembled WGS sequence"/>
</dbReference>
<keyword evidence="1" id="KW-0732">Signal</keyword>
<keyword evidence="3" id="KW-1185">Reference proteome</keyword>
<sequence length="196" mass="22333">MKKTSMYSLILLNTLAIFTLLGCGNGSGETLNNEDDKNKEVIEVVLEKTLNAPDKVLLSKLYDSDNATIINQDEQSSTSSVQEKENDFDQYIEENYGEYFTDYGFEKFFITSGEGYRYSDEADKANYTLAPEDISIIQDEKNDQRYEFDVTVKYIDEKNDEGTRVLNGRVEMDDGKINSLNINDDEGLLKEIMSNP</sequence>
<protein>
    <recommendedName>
        <fullName evidence="4">DUF5105 domain-containing protein</fullName>
    </recommendedName>
</protein>
<evidence type="ECO:0008006" key="4">
    <source>
        <dbReference type="Google" id="ProtNLM"/>
    </source>
</evidence>
<reference evidence="2 3" key="1">
    <citation type="submission" date="2017-04" db="EMBL/GenBank/DDBJ databases">
        <authorList>
            <person name="Afonso C.L."/>
            <person name="Miller P.J."/>
            <person name="Scott M.A."/>
            <person name="Spackman E."/>
            <person name="Goraichik I."/>
            <person name="Dimitrov K.M."/>
            <person name="Suarez D.L."/>
            <person name="Swayne D.E."/>
        </authorList>
    </citation>
    <scope>NUCLEOTIDE SEQUENCE [LARGE SCALE GENOMIC DNA]</scope>
    <source>
        <strain evidence="2 3">LMG26642</strain>
    </source>
</reference>